<accession>A0A5B0X7F9</accession>
<comment type="caution">
    <text evidence="1">The sequence shown here is derived from an EMBL/GenBank/DDBJ whole genome shotgun (WGS) entry which is preliminary data.</text>
</comment>
<dbReference type="Proteomes" id="UP000322184">
    <property type="component" value="Unassembled WGS sequence"/>
</dbReference>
<protein>
    <submittedName>
        <fullName evidence="1">Uncharacterized protein</fullName>
    </submittedName>
</protein>
<evidence type="ECO:0000313" key="1">
    <source>
        <dbReference type="EMBL" id="KAA1195172.1"/>
    </source>
</evidence>
<dbReference type="AlphaFoldDB" id="A0A5B0X7F9"/>
<sequence>MAGSDAKGAAVGALAAELAAITMESRLFELSYKNEAERQIHKLQEALTGNEAKTKAAEWRKLK</sequence>
<name>A0A5B0X7F9_9GAMM</name>
<dbReference type="EMBL" id="VTUW01000004">
    <property type="protein sequence ID" value="KAA1195172.1"/>
    <property type="molecule type" value="Genomic_DNA"/>
</dbReference>
<gene>
    <name evidence="1" type="ORF">F0L16_03910</name>
</gene>
<proteinExistence type="predicted"/>
<organism evidence="1 2">
    <name type="scientific">Photorhabdus heterorhabditis</name>
    <dbReference type="NCBI Taxonomy" id="880156"/>
    <lineage>
        <taxon>Bacteria</taxon>
        <taxon>Pseudomonadati</taxon>
        <taxon>Pseudomonadota</taxon>
        <taxon>Gammaproteobacteria</taxon>
        <taxon>Enterobacterales</taxon>
        <taxon>Morganellaceae</taxon>
        <taxon>Photorhabdus</taxon>
    </lineage>
</organism>
<reference evidence="1 2" key="1">
    <citation type="submission" date="2019-09" db="EMBL/GenBank/DDBJ databases">
        <title>Whole genome sequence of Photorhabdus heterorhabditis strain ETL (Enterobacteriales: Enterobacteriaceae) a bacterial symbiont of Heterorhabditis zealandica strain ETL (Rhabditida: Heterorhabditidae).</title>
        <authorList>
            <person name="Lulamba T.E."/>
            <person name="Serepa-Dlamini M.H."/>
        </authorList>
    </citation>
    <scope>NUCLEOTIDE SEQUENCE [LARGE SCALE GENOMIC DNA]</scope>
    <source>
        <strain evidence="1 2">ETL</strain>
    </source>
</reference>
<evidence type="ECO:0000313" key="2">
    <source>
        <dbReference type="Proteomes" id="UP000322184"/>
    </source>
</evidence>